<keyword evidence="3" id="KW-1185">Reference proteome</keyword>
<comment type="caution">
    <text evidence="2">The sequence shown here is derived from an EMBL/GenBank/DDBJ whole genome shotgun (WGS) entry which is preliminary data.</text>
</comment>
<evidence type="ECO:0000313" key="3">
    <source>
        <dbReference type="Proteomes" id="UP001501455"/>
    </source>
</evidence>
<proteinExistence type="predicted"/>
<evidence type="ECO:0000256" key="1">
    <source>
        <dbReference type="SAM" id="SignalP"/>
    </source>
</evidence>
<dbReference type="RefSeq" id="WP_345583023.1">
    <property type="nucleotide sequence ID" value="NZ_BAAAXF010000061.1"/>
</dbReference>
<dbReference type="EMBL" id="BAAAXF010000061">
    <property type="protein sequence ID" value="GAA3501824.1"/>
    <property type="molecule type" value="Genomic_DNA"/>
</dbReference>
<organism evidence="2 3">
    <name type="scientific">Streptomyces prasinosporus</name>
    <dbReference type="NCBI Taxonomy" id="68256"/>
    <lineage>
        <taxon>Bacteria</taxon>
        <taxon>Bacillati</taxon>
        <taxon>Actinomycetota</taxon>
        <taxon>Actinomycetes</taxon>
        <taxon>Kitasatosporales</taxon>
        <taxon>Streptomycetaceae</taxon>
        <taxon>Streptomyces</taxon>
        <taxon>Streptomyces albogriseolus group</taxon>
    </lineage>
</organism>
<reference evidence="3" key="1">
    <citation type="journal article" date="2019" name="Int. J. Syst. Evol. Microbiol.">
        <title>The Global Catalogue of Microorganisms (GCM) 10K type strain sequencing project: providing services to taxonomists for standard genome sequencing and annotation.</title>
        <authorList>
            <consortium name="The Broad Institute Genomics Platform"/>
            <consortium name="The Broad Institute Genome Sequencing Center for Infectious Disease"/>
            <person name="Wu L."/>
            <person name="Ma J."/>
        </authorList>
    </citation>
    <scope>NUCLEOTIDE SEQUENCE [LARGE SCALE GENOMIC DNA]</scope>
    <source>
        <strain evidence="3">JCM 4816</strain>
    </source>
</reference>
<keyword evidence="1" id="KW-0732">Signal</keyword>
<evidence type="ECO:0008006" key="4">
    <source>
        <dbReference type="Google" id="ProtNLM"/>
    </source>
</evidence>
<sequence>MRKKLAAVALSTIALVLAPLSTNANASTTSDVVSLAKSACGSGYSVTVAADDMGIPKSYYWYVLLYNPSSGYNCAVLVKDSNNTDYGKSSYIGIGIKAAGGSWREDNGNYTKYAGPVYVHAPNTCVYLHTITPGHEWTSFAMGCN</sequence>
<protein>
    <recommendedName>
        <fullName evidence="4">Spore-associated protein A</fullName>
    </recommendedName>
</protein>
<name>A0ABP6U371_9ACTN</name>
<accession>A0ABP6U371</accession>
<gene>
    <name evidence="2" type="ORF">GCM10019016_089310</name>
</gene>
<feature type="signal peptide" evidence="1">
    <location>
        <begin position="1"/>
        <end position="26"/>
    </location>
</feature>
<evidence type="ECO:0000313" key="2">
    <source>
        <dbReference type="EMBL" id="GAA3501824.1"/>
    </source>
</evidence>
<dbReference type="Proteomes" id="UP001501455">
    <property type="component" value="Unassembled WGS sequence"/>
</dbReference>
<feature type="chain" id="PRO_5045942787" description="Spore-associated protein A" evidence="1">
    <location>
        <begin position="27"/>
        <end position="145"/>
    </location>
</feature>